<dbReference type="GO" id="GO:0016853">
    <property type="term" value="F:isomerase activity"/>
    <property type="evidence" value="ECO:0007669"/>
    <property type="project" value="UniProtKB-KW"/>
</dbReference>
<name>A0ABT5IYI5_9NEIS</name>
<reference evidence="10 11" key="1">
    <citation type="submission" date="2023-01" db="EMBL/GenBank/DDBJ databases">
        <title>Novel species of the genus Vogesella isolated from rivers.</title>
        <authorList>
            <person name="Lu H."/>
        </authorList>
    </citation>
    <scope>NUCLEOTIDE SEQUENCE [LARGE SCALE GENOMIC DNA]</scope>
    <source>
        <strain evidence="10 11">DC21W</strain>
    </source>
</reference>
<organism evidence="10 11">
    <name type="scientific">Vogesella aquatica</name>
    <dbReference type="NCBI Taxonomy" id="2984206"/>
    <lineage>
        <taxon>Bacteria</taxon>
        <taxon>Pseudomonadati</taxon>
        <taxon>Pseudomonadota</taxon>
        <taxon>Betaproteobacteria</taxon>
        <taxon>Neisseriales</taxon>
        <taxon>Chromobacteriaceae</taxon>
        <taxon>Vogesella</taxon>
    </lineage>
</organism>
<evidence type="ECO:0000259" key="9">
    <source>
        <dbReference type="PROSITE" id="PS50198"/>
    </source>
</evidence>
<evidence type="ECO:0000256" key="2">
    <source>
        <dbReference type="ARBA" id="ARBA00007656"/>
    </source>
</evidence>
<feature type="domain" description="PpiC" evidence="9">
    <location>
        <begin position="133"/>
        <end position="224"/>
    </location>
</feature>
<comment type="catalytic activity">
    <reaction evidence="1">
        <text>[protein]-peptidylproline (omega=180) = [protein]-peptidylproline (omega=0)</text>
        <dbReference type="Rhea" id="RHEA:16237"/>
        <dbReference type="Rhea" id="RHEA-COMP:10747"/>
        <dbReference type="Rhea" id="RHEA-COMP:10748"/>
        <dbReference type="ChEBI" id="CHEBI:83833"/>
        <dbReference type="ChEBI" id="CHEBI:83834"/>
        <dbReference type="EC" id="5.2.1.8"/>
    </reaction>
</comment>
<keyword evidence="4 8" id="KW-0732">Signal</keyword>
<dbReference type="PROSITE" id="PS50198">
    <property type="entry name" value="PPIC_PPIASE_2"/>
    <property type="match status" value="1"/>
</dbReference>
<keyword evidence="6 7" id="KW-0413">Isomerase</keyword>
<accession>A0ABT5IYI5</accession>
<proteinExistence type="inferred from homology"/>
<dbReference type="RefSeq" id="WP_272751952.1">
    <property type="nucleotide sequence ID" value="NZ_JAQQLF010000011.1"/>
</dbReference>
<dbReference type="Pfam" id="PF13145">
    <property type="entry name" value="Rotamase_2"/>
    <property type="match status" value="1"/>
</dbReference>
<evidence type="ECO:0000256" key="8">
    <source>
        <dbReference type="SAM" id="SignalP"/>
    </source>
</evidence>
<dbReference type="InterPro" id="IPR027304">
    <property type="entry name" value="Trigger_fact/SurA_dom_sf"/>
</dbReference>
<dbReference type="Gene3D" id="1.10.8.1040">
    <property type="match status" value="1"/>
</dbReference>
<evidence type="ECO:0000313" key="11">
    <source>
        <dbReference type="Proteomes" id="UP001219956"/>
    </source>
</evidence>
<protein>
    <recommendedName>
        <fullName evidence="3">peptidylprolyl isomerase</fullName>
        <ecNumber evidence="3">5.2.1.8</ecNumber>
    </recommendedName>
</protein>
<dbReference type="PANTHER" id="PTHR47245:SF1">
    <property type="entry name" value="FOLDASE PROTEIN PRSA"/>
    <property type="match status" value="1"/>
</dbReference>
<evidence type="ECO:0000256" key="1">
    <source>
        <dbReference type="ARBA" id="ARBA00000971"/>
    </source>
</evidence>
<gene>
    <name evidence="10" type="ORF">PQU95_10485</name>
</gene>
<evidence type="ECO:0000256" key="4">
    <source>
        <dbReference type="ARBA" id="ARBA00022729"/>
    </source>
</evidence>
<dbReference type="InterPro" id="IPR046357">
    <property type="entry name" value="PPIase_dom_sf"/>
</dbReference>
<dbReference type="SUPFAM" id="SSF54534">
    <property type="entry name" value="FKBP-like"/>
    <property type="match status" value="1"/>
</dbReference>
<evidence type="ECO:0000256" key="6">
    <source>
        <dbReference type="ARBA" id="ARBA00023235"/>
    </source>
</evidence>
<evidence type="ECO:0000256" key="5">
    <source>
        <dbReference type="ARBA" id="ARBA00023110"/>
    </source>
</evidence>
<dbReference type="EMBL" id="JAQQLF010000011">
    <property type="protein sequence ID" value="MDC7717638.1"/>
    <property type="molecule type" value="Genomic_DNA"/>
</dbReference>
<feature type="signal peptide" evidence="8">
    <location>
        <begin position="1"/>
        <end position="22"/>
    </location>
</feature>
<evidence type="ECO:0000313" key="10">
    <source>
        <dbReference type="EMBL" id="MDC7717638.1"/>
    </source>
</evidence>
<dbReference type="Proteomes" id="UP001219956">
    <property type="component" value="Unassembled WGS sequence"/>
</dbReference>
<comment type="caution">
    <text evidence="10">The sequence shown here is derived from an EMBL/GenBank/DDBJ whole genome shotgun (WGS) entry which is preliminary data.</text>
</comment>
<feature type="chain" id="PRO_5047334090" description="peptidylprolyl isomerase" evidence="8">
    <location>
        <begin position="23"/>
        <end position="263"/>
    </location>
</feature>
<comment type="similarity">
    <text evidence="2">Belongs to the PpiC/parvulin rotamase family.</text>
</comment>
<dbReference type="InterPro" id="IPR050245">
    <property type="entry name" value="PrsA_foldase"/>
</dbReference>
<dbReference type="EC" id="5.2.1.8" evidence="3"/>
<dbReference type="Gene3D" id="3.10.50.40">
    <property type="match status" value="1"/>
</dbReference>
<sequence>MTTLNKALSISLLCFAANLATAAPIATVNGTVIDQTVLDRAVGQIINANAGRVQDSPALREDVRQRLINRELVLQAATKSGLDKNPEFLTRLDEARNDLLQQAFFDAASKNHPVSDADIKAEYDRYASQFKDAKEVQVRQIILADETAANKAIAALKKGAKFDQMAKAQSLDTASKERGGDLGWGNLAAMEPPLAEALKAIGKGQISAKPLQSQMGWHIFKVEDIRNAQPLPFDSIKARIGQDLQEKAVRDAVLELRQKANIQ</sequence>
<dbReference type="SUPFAM" id="SSF109998">
    <property type="entry name" value="Triger factor/SurA peptide-binding domain-like"/>
    <property type="match status" value="1"/>
</dbReference>
<keyword evidence="11" id="KW-1185">Reference proteome</keyword>
<dbReference type="InterPro" id="IPR000297">
    <property type="entry name" value="PPIase_PpiC"/>
</dbReference>
<dbReference type="PANTHER" id="PTHR47245">
    <property type="entry name" value="PEPTIDYLPROLYL ISOMERASE"/>
    <property type="match status" value="1"/>
</dbReference>
<evidence type="ECO:0000256" key="3">
    <source>
        <dbReference type="ARBA" id="ARBA00013194"/>
    </source>
</evidence>
<keyword evidence="5 7" id="KW-0697">Rotamase</keyword>
<evidence type="ECO:0000256" key="7">
    <source>
        <dbReference type="PROSITE-ProRule" id="PRU00278"/>
    </source>
</evidence>